<dbReference type="InterPro" id="IPR035965">
    <property type="entry name" value="PAS-like_dom_sf"/>
</dbReference>
<proteinExistence type="predicted"/>
<keyword evidence="7" id="KW-0418">Kinase</keyword>
<dbReference type="RefSeq" id="WP_106514974.1">
    <property type="nucleotide sequence ID" value="NZ_PXYI01000007.1"/>
</dbReference>
<keyword evidence="2" id="KW-0288">FMN</keyword>
<evidence type="ECO:0000313" key="7">
    <source>
        <dbReference type="EMBL" id="PSJ38162.1"/>
    </source>
</evidence>
<organism evidence="7 8">
    <name type="scientific">Allosphingosinicella deserti</name>
    <dbReference type="NCBI Taxonomy" id="2116704"/>
    <lineage>
        <taxon>Bacteria</taxon>
        <taxon>Pseudomonadati</taxon>
        <taxon>Pseudomonadota</taxon>
        <taxon>Alphaproteobacteria</taxon>
        <taxon>Sphingomonadales</taxon>
        <taxon>Sphingomonadaceae</taxon>
        <taxon>Allosphingosinicella</taxon>
    </lineage>
</organism>
<dbReference type="PANTHER" id="PTHR47429">
    <property type="entry name" value="PROTEIN TWIN LOV 1"/>
    <property type="match status" value="1"/>
</dbReference>
<dbReference type="GO" id="GO:0006355">
    <property type="term" value="P:regulation of DNA-templated transcription"/>
    <property type="evidence" value="ECO:0007669"/>
    <property type="project" value="InterPro"/>
</dbReference>
<dbReference type="CDD" id="cd06170">
    <property type="entry name" value="LuxR_C_like"/>
    <property type="match status" value="1"/>
</dbReference>
<keyword evidence="3" id="KW-0157">Chromophore</keyword>
<dbReference type="InterPro" id="IPR000700">
    <property type="entry name" value="PAS-assoc_C"/>
</dbReference>
<dbReference type="InterPro" id="IPR000014">
    <property type="entry name" value="PAS"/>
</dbReference>
<feature type="domain" description="PAS" evidence="5">
    <location>
        <begin position="36"/>
        <end position="79"/>
    </location>
</feature>
<evidence type="ECO:0000259" key="4">
    <source>
        <dbReference type="PROSITE" id="PS50043"/>
    </source>
</evidence>
<dbReference type="Gene3D" id="1.10.10.10">
    <property type="entry name" value="Winged helix-like DNA-binding domain superfamily/Winged helix DNA-binding domain"/>
    <property type="match status" value="1"/>
</dbReference>
<gene>
    <name evidence="7" type="ORF">C7I55_20800</name>
</gene>
<name>A0A2P7QJP3_9SPHN</name>
<reference evidence="7 8" key="1">
    <citation type="submission" date="2018-03" db="EMBL/GenBank/DDBJ databases">
        <title>The draft genome of Sphingosinicella sp. GL-C-18.</title>
        <authorList>
            <person name="Liu L."/>
            <person name="Li L."/>
            <person name="Liang L."/>
            <person name="Zhang X."/>
            <person name="Wang T."/>
        </authorList>
    </citation>
    <scope>NUCLEOTIDE SEQUENCE [LARGE SCALE GENOMIC DNA]</scope>
    <source>
        <strain evidence="7 8">GL-C-18</strain>
    </source>
</reference>
<dbReference type="SMART" id="SM00421">
    <property type="entry name" value="HTH_LUXR"/>
    <property type="match status" value="1"/>
</dbReference>
<dbReference type="InterPro" id="IPR001610">
    <property type="entry name" value="PAC"/>
</dbReference>
<dbReference type="InterPro" id="IPR016032">
    <property type="entry name" value="Sig_transdc_resp-reg_C-effctor"/>
</dbReference>
<dbReference type="AlphaFoldDB" id="A0A2P7QJP3"/>
<dbReference type="PROSITE" id="PS50113">
    <property type="entry name" value="PAC"/>
    <property type="match status" value="1"/>
</dbReference>
<dbReference type="Gene3D" id="3.30.450.20">
    <property type="entry name" value="PAS domain"/>
    <property type="match status" value="1"/>
</dbReference>
<sequence length="201" mass="21827">MSGENEHEALLASIHLSAIATVVTDARQADNPICGVNAAFEALTGYSAEEVVGRNCRFLRGHNSEDGASATLREAIRAARPVMVELLNYRKNGSPFRNAVMIAPIFAADGSVRYYIGSQMEVPERQGADVRSVRAREHLARLTNRQQEVLRLMAGGLLNKQIAFELGISEKTVKMHRAALLSQLGARSSADAVRLAVEAEI</sequence>
<dbReference type="SMART" id="SM00086">
    <property type="entry name" value="PAC"/>
    <property type="match status" value="1"/>
</dbReference>
<comment type="caution">
    <text evidence="7">The sequence shown here is derived from an EMBL/GenBank/DDBJ whole genome shotgun (WGS) entry which is preliminary data.</text>
</comment>
<evidence type="ECO:0000256" key="1">
    <source>
        <dbReference type="ARBA" id="ARBA00022630"/>
    </source>
</evidence>
<evidence type="ECO:0000256" key="2">
    <source>
        <dbReference type="ARBA" id="ARBA00022643"/>
    </source>
</evidence>
<dbReference type="PROSITE" id="PS50112">
    <property type="entry name" value="PAS"/>
    <property type="match status" value="1"/>
</dbReference>
<evidence type="ECO:0000313" key="8">
    <source>
        <dbReference type="Proteomes" id="UP000241167"/>
    </source>
</evidence>
<dbReference type="NCBIfam" id="TIGR00229">
    <property type="entry name" value="sensory_box"/>
    <property type="match status" value="1"/>
</dbReference>
<dbReference type="PROSITE" id="PS50043">
    <property type="entry name" value="HTH_LUXR_2"/>
    <property type="match status" value="1"/>
</dbReference>
<dbReference type="PANTHER" id="PTHR47429:SF2">
    <property type="entry name" value="PROTEIN TWIN LOV 1"/>
    <property type="match status" value="1"/>
</dbReference>
<dbReference type="SUPFAM" id="SSF46894">
    <property type="entry name" value="C-terminal effector domain of the bipartite response regulators"/>
    <property type="match status" value="1"/>
</dbReference>
<evidence type="ECO:0000259" key="5">
    <source>
        <dbReference type="PROSITE" id="PS50112"/>
    </source>
</evidence>
<evidence type="ECO:0000259" key="6">
    <source>
        <dbReference type="PROSITE" id="PS50113"/>
    </source>
</evidence>
<dbReference type="GO" id="GO:0016301">
    <property type="term" value="F:kinase activity"/>
    <property type="evidence" value="ECO:0007669"/>
    <property type="project" value="UniProtKB-KW"/>
</dbReference>
<dbReference type="PRINTS" id="PR00038">
    <property type="entry name" value="HTHLUXR"/>
</dbReference>
<dbReference type="InterPro" id="IPR036388">
    <property type="entry name" value="WH-like_DNA-bd_sf"/>
</dbReference>
<dbReference type="OrthoDB" id="7991996at2"/>
<keyword evidence="8" id="KW-1185">Reference proteome</keyword>
<keyword evidence="7" id="KW-0808">Transferase</keyword>
<dbReference type="Pfam" id="PF13426">
    <property type="entry name" value="PAS_9"/>
    <property type="match status" value="1"/>
</dbReference>
<feature type="domain" description="HTH luxR-type" evidence="4">
    <location>
        <begin position="135"/>
        <end position="200"/>
    </location>
</feature>
<dbReference type="GO" id="GO:0003677">
    <property type="term" value="F:DNA binding"/>
    <property type="evidence" value="ECO:0007669"/>
    <property type="project" value="InterPro"/>
</dbReference>
<evidence type="ECO:0000256" key="3">
    <source>
        <dbReference type="ARBA" id="ARBA00022991"/>
    </source>
</evidence>
<dbReference type="InterPro" id="IPR000792">
    <property type="entry name" value="Tscrpt_reg_LuxR_C"/>
</dbReference>
<dbReference type="SUPFAM" id="SSF55785">
    <property type="entry name" value="PYP-like sensor domain (PAS domain)"/>
    <property type="match status" value="1"/>
</dbReference>
<keyword evidence="1" id="KW-0285">Flavoprotein</keyword>
<accession>A0A2P7QJP3</accession>
<feature type="domain" description="PAC" evidence="6">
    <location>
        <begin position="80"/>
        <end position="134"/>
    </location>
</feature>
<dbReference type="EMBL" id="PXYI01000007">
    <property type="protein sequence ID" value="PSJ38162.1"/>
    <property type="molecule type" value="Genomic_DNA"/>
</dbReference>
<protein>
    <submittedName>
        <fullName evidence="7">Histidine kinase</fullName>
    </submittedName>
</protein>
<dbReference type="Pfam" id="PF00196">
    <property type="entry name" value="GerE"/>
    <property type="match status" value="1"/>
</dbReference>
<dbReference type="CDD" id="cd00130">
    <property type="entry name" value="PAS"/>
    <property type="match status" value="1"/>
</dbReference>
<dbReference type="Proteomes" id="UP000241167">
    <property type="component" value="Unassembled WGS sequence"/>
</dbReference>